<dbReference type="NCBIfam" id="TIGR01554">
    <property type="entry name" value="major_cap_HK97"/>
    <property type="match status" value="1"/>
</dbReference>
<dbReference type="InterPro" id="IPR054612">
    <property type="entry name" value="Phage_capsid-like_C"/>
</dbReference>
<reference evidence="5 6" key="1">
    <citation type="journal article" date="2019" name="Nat. Med.">
        <title>A library of human gut bacterial isolates paired with longitudinal multiomics data enables mechanistic microbiome research.</title>
        <authorList>
            <person name="Poyet M."/>
            <person name="Groussin M."/>
            <person name="Gibbons S.M."/>
            <person name="Avila-Pacheco J."/>
            <person name="Jiang X."/>
            <person name="Kearney S.M."/>
            <person name="Perrotta A.R."/>
            <person name="Berdy B."/>
            <person name="Zhao S."/>
            <person name="Lieberman T.D."/>
            <person name="Swanson P.K."/>
            <person name="Smith M."/>
            <person name="Roesemann S."/>
            <person name="Alexander J.E."/>
            <person name="Rich S.A."/>
            <person name="Livny J."/>
            <person name="Vlamakis H."/>
            <person name="Clish C."/>
            <person name="Bullock K."/>
            <person name="Deik A."/>
            <person name="Scott J."/>
            <person name="Pierce K.A."/>
            <person name="Xavier R.J."/>
            <person name="Alm E.J."/>
        </authorList>
    </citation>
    <scope>NUCLEOTIDE SEQUENCE [LARGE SCALE GENOMIC DNA]</scope>
    <source>
        <strain evidence="5 6">BIOML-A198</strain>
    </source>
</reference>
<comment type="caution">
    <text evidence="5">The sequence shown here is derived from an EMBL/GenBank/DDBJ whole genome shotgun (WGS) entry which is preliminary data.</text>
</comment>
<accession>A0A9X5ANY2</accession>
<evidence type="ECO:0000256" key="1">
    <source>
        <dbReference type="ARBA" id="ARBA00004328"/>
    </source>
</evidence>
<name>A0A9X5ANY2_9FIRM</name>
<comment type="subcellular location">
    <subcellularLocation>
        <location evidence="1">Virion</location>
    </subcellularLocation>
</comment>
<feature type="region of interest" description="Disordered" evidence="3">
    <location>
        <begin position="248"/>
        <end position="268"/>
    </location>
</feature>
<keyword evidence="2" id="KW-0175">Coiled coil</keyword>
<evidence type="ECO:0000313" key="6">
    <source>
        <dbReference type="Proteomes" id="UP000487649"/>
    </source>
</evidence>
<proteinExistence type="predicted"/>
<evidence type="ECO:0000256" key="3">
    <source>
        <dbReference type="SAM" id="MobiDB-lite"/>
    </source>
</evidence>
<evidence type="ECO:0000313" key="5">
    <source>
        <dbReference type="EMBL" id="MTK20834.1"/>
    </source>
</evidence>
<feature type="coiled-coil region" evidence="2">
    <location>
        <begin position="3"/>
        <end position="46"/>
    </location>
</feature>
<feature type="domain" description="Phage capsid-like C-terminal" evidence="4">
    <location>
        <begin position="134"/>
        <end position="407"/>
    </location>
</feature>
<dbReference type="RefSeq" id="WP_155222865.1">
    <property type="nucleotide sequence ID" value="NZ_JBKXON010000094.1"/>
</dbReference>
<evidence type="ECO:0000256" key="2">
    <source>
        <dbReference type="SAM" id="Coils"/>
    </source>
</evidence>
<protein>
    <submittedName>
        <fullName evidence="5">Phage major capsid protein</fullName>
    </submittedName>
</protein>
<dbReference type="EMBL" id="WMQE01000008">
    <property type="protein sequence ID" value="MTK20834.1"/>
    <property type="molecule type" value="Genomic_DNA"/>
</dbReference>
<dbReference type="Proteomes" id="UP000487649">
    <property type="component" value="Unassembled WGS sequence"/>
</dbReference>
<gene>
    <name evidence="5" type="ORF">GMA92_05200</name>
</gene>
<dbReference type="InterPro" id="IPR024455">
    <property type="entry name" value="Phage_capsid"/>
</dbReference>
<dbReference type="AlphaFoldDB" id="A0A9X5ANY2"/>
<organism evidence="5 6">
    <name type="scientific">Turicibacter sanguinis</name>
    <dbReference type="NCBI Taxonomy" id="154288"/>
    <lineage>
        <taxon>Bacteria</taxon>
        <taxon>Bacillati</taxon>
        <taxon>Bacillota</taxon>
        <taxon>Erysipelotrichia</taxon>
        <taxon>Erysipelotrichales</taxon>
        <taxon>Turicibacteraceae</taxon>
        <taxon>Turicibacter</taxon>
    </lineage>
</organism>
<evidence type="ECO:0000259" key="4">
    <source>
        <dbReference type="Pfam" id="PF05065"/>
    </source>
</evidence>
<dbReference type="SUPFAM" id="SSF56563">
    <property type="entry name" value="Major capsid protein gp5"/>
    <property type="match status" value="1"/>
</dbReference>
<dbReference type="Pfam" id="PF05065">
    <property type="entry name" value="Phage_capsid"/>
    <property type="match status" value="1"/>
</dbReference>
<sequence>MNKEQYLNKRNQMIVEAENFLEEGKVKEAEAKMKEVEELDQTFEDSAKAQANLNALRGNGVVKNISSLTASVIPQGILGSTGLGSMVKDEKEVYNTAFMKTLMGTTLNSEELNVFNSVNDKFRNATQTTEEHQVLIPETIKEGIWKEIGELHPIFADVRPTYVKGDLTIIKEETEGTDAEWVDEKTESTDADTAFGTLSLTGCELVKSIRVSWKMKKMSIEAYQQYIITHLAEKMARALAFGILKGKGKPSASEHKPQPKGIIPTLEGEGSTPQVVEFDTNIKYADLTKLISKIKSGYLTGAVIYANNTTIWNQLANIVDANGRPLFIPDVTNGGVGRILSVIVKEEDVMADDELLLGNVSRGYAMNINENVTLYQEDHVKPRATDYMTYAIVDGDVLTTKAFALLKKSA</sequence>